<dbReference type="KEGG" id="tsy:THSYN_29880"/>
<evidence type="ECO:0000259" key="14">
    <source>
        <dbReference type="PROSITE" id="PS51217"/>
    </source>
</evidence>
<keyword evidence="4 12" id="KW-0347">Helicase</keyword>
<dbReference type="GO" id="GO:0003677">
    <property type="term" value="F:DNA binding"/>
    <property type="evidence" value="ECO:0007669"/>
    <property type="project" value="UniProtKB-KW"/>
</dbReference>
<keyword evidence="3 12" id="KW-0378">Hydrolase</keyword>
<keyword evidence="16" id="KW-1185">Reference proteome</keyword>
<evidence type="ECO:0000256" key="2">
    <source>
        <dbReference type="ARBA" id="ARBA00022741"/>
    </source>
</evidence>
<evidence type="ECO:0000256" key="6">
    <source>
        <dbReference type="ARBA" id="ARBA00023125"/>
    </source>
</evidence>
<dbReference type="InterPro" id="IPR013986">
    <property type="entry name" value="DExx_box_DNA_helicase_dom_sf"/>
</dbReference>
<reference evidence="15 16" key="1">
    <citation type="submission" date="2017-03" db="EMBL/GenBank/DDBJ databases">
        <title>Complete genome sequence of Candidatus 'Thiodictyon syntrophicum' sp. nov. strain Cad16T, a photolithoautotroph purple sulfur bacterium isolated from an alpine meromictic lake.</title>
        <authorList>
            <person name="Luedin S.M."/>
            <person name="Pothier J.F."/>
            <person name="Danza F."/>
            <person name="Storelli N."/>
            <person name="Wittwer M."/>
            <person name="Tonolla M."/>
        </authorList>
    </citation>
    <scope>NUCLEOTIDE SEQUENCE [LARGE SCALE GENOMIC DNA]</scope>
    <source>
        <strain evidence="15 16">Cad16T</strain>
        <plasmid evidence="16">Plasmid pts417</plasmid>
    </source>
</reference>
<feature type="domain" description="UvrD-like helicase C-terminal" evidence="14">
    <location>
        <begin position="288"/>
        <end position="561"/>
    </location>
</feature>
<comment type="similarity">
    <text evidence="1">Belongs to the helicase family. UvrD subfamily.</text>
</comment>
<dbReference type="OrthoDB" id="9806690at2"/>
<accession>A0A2K8UHW8</accession>
<dbReference type="Pfam" id="PF00580">
    <property type="entry name" value="UvrD-helicase"/>
    <property type="match status" value="1"/>
</dbReference>
<keyword evidence="6" id="KW-0238">DNA-binding</keyword>
<geneLocation type="plasmid" evidence="16">
    <name>pts417</name>
</geneLocation>
<dbReference type="Gene3D" id="1.10.486.10">
    <property type="entry name" value="PCRA, domain 4"/>
    <property type="match status" value="1"/>
</dbReference>
<feature type="binding site" evidence="12">
    <location>
        <begin position="22"/>
        <end position="29"/>
    </location>
    <ligand>
        <name>ATP</name>
        <dbReference type="ChEBI" id="CHEBI:30616"/>
    </ligand>
</feature>
<evidence type="ECO:0000256" key="9">
    <source>
        <dbReference type="ARBA" id="ARBA00034808"/>
    </source>
</evidence>
<dbReference type="GO" id="GO:0016887">
    <property type="term" value="F:ATP hydrolysis activity"/>
    <property type="evidence" value="ECO:0007669"/>
    <property type="project" value="RHEA"/>
</dbReference>
<evidence type="ECO:0000256" key="5">
    <source>
        <dbReference type="ARBA" id="ARBA00022840"/>
    </source>
</evidence>
<dbReference type="CDD" id="cd17932">
    <property type="entry name" value="DEXQc_UvrD"/>
    <property type="match status" value="1"/>
</dbReference>
<dbReference type="RefSeq" id="WP_100922783.1">
    <property type="nucleotide sequence ID" value="NZ_CP020371.1"/>
</dbReference>
<name>A0A2K8UHW8_9GAMM</name>
<keyword evidence="2 12" id="KW-0547">Nucleotide-binding</keyword>
<dbReference type="AlphaFoldDB" id="A0A2K8UHW8"/>
<dbReference type="EC" id="5.6.2.4" evidence="9"/>
<evidence type="ECO:0000313" key="16">
    <source>
        <dbReference type="Proteomes" id="UP000232638"/>
    </source>
</evidence>
<evidence type="ECO:0000256" key="11">
    <source>
        <dbReference type="ARBA" id="ARBA00048988"/>
    </source>
</evidence>
<evidence type="ECO:0000256" key="4">
    <source>
        <dbReference type="ARBA" id="ARBA00022806"/>
    </source>
</evidence>
<dbReference type="GO" id="GO:0005524">
    <property type="term" value="F:ATP binding"/>
    <property type="evidence" value="ECO:0007669"/>
    <property type="project" value="UniProtKB-UniRule"/>
</dbReference>
<dbReference type="PANTHER" id="PTHR11070">
    <property type="entry name" value="UVRD / RECB / PCRA DNA HELICASE FAMILY MEMBER"/>
    <property type="match status" value="1"/>
</dbReference>
<dbReference type="Pfam" id="PF13361">
    <property type="entry name" value="UvrD_C"/>
    <property type="match status" value="1"/>
</dbReference>
<dbReference type="InterPro" id="IPR000212">
    <property type="entry name" value="DNA_helicase_UvrD/REP"/>
</dbReference>
<dbReference type="SUPFAM" id="SSF52540">
    <property type="entry name" value="P-loop containing nucleoside triphosphate hydrolases"/>
    <property type="match status" value="1"/>
</dbReference>
<feature type="domain" description="UvrD-like helicase ATP-binding" evidence="13">
    <location>
        <begin position="1"/>
        <end position="287"/>
    </location>
</feature>
<dbReference type="PANTHER" id="PTHR11070:SF2">
    <property type="entry name" value="ATP-DEPENDENT DNA HELICASE SRS2"/>
    <property type="match status" value="1"/>
</dbReference>
<keyword evidence="7" id="KW-0413">Isomerase</keyword>
<organism evidence="15 16">
    <name type="scientific">Candidatus Thiodictyon syntrophicum</name>
    <dbReference type="NCBI Taxonomy" id="1166950"/>
    <lineage>
        <taxon>Bacteria</taxon>
        <taxon>Pseudomonadati</taxon>
        <taxon>Pseudomonadota</taxon>
        <taxon>Gammaproteobacteria</taxon>
        <taxon>Chromatiales</taxon>
        <taxon>Chromatiaceae</taxon>
        <taxon>Thiodictyon</taxon>
    </lineage>
</organism>
<evidence type="ECO:0000256" key="3">
    <source>
        <dbReference type="ARBA" id="ARBA00022801"/>
    </source>
</evidence>
<evidence type="ECO:0000256" key="10">
    <source>
        <dbReference type="ARBA" id="ARBA00034923"/>
    </source>
</evidence>
<dbReference type="InterPro" id="IPR014017">
    <property type="entry name" value="DNA_helicase_UvrD-like_C"/>
</dbReference>
<dbReference type="InterPro" id="IPR027417">
    <property type="entry name" value="P-loop_NTPase"/>
</dbReference>
<dbReference type="PROSITE" id="PS51198">
    <property type="entry name" value="UVRD_HELICASE_ATP_BIND"/>
    <property type="match status" value="1"/>
</dbReference>
<evidence type="ECO:0000256" key="12">
    <source>
        <dbReference type="PROSITE-ProRule" id="PRU00560"/>
    </source>
</evidence>
<dbReference type="PROSITE" id="PS51217">
    <property type="entry name" value="UVRD_HELICASE_CTER"/>
    <property type="match status" value="1"/>
</dbReference>
<dbReference type="Proteomes" id="UP000232638">
    <property type="component" value="Plasmid pTs417"/>
</dbReference>
<evidence type="ECO:0000256" key="8">
    <source>
        <dbReference type="ARBA" id="ARBA00034617"/>
    </source>
</evidence>
<dbReference type="Gene3D" id="3.40.50.300">
    <property type="entry name" value="P-loop containing nucleotide triphosphate hydrolases"/>
    <property type="match status" value="2"/>
</dbReference>
<sequence length="749" mass="82104">MNYTDEQLRAIEHTGGHSLTYAVAGSGKTHMLVGRVLFLLEQGVPAERIRVLAFNREAAKEFQTRLAGALPTHRAAPKVSTFHSLGLSLTTLFEKHDLLPRRRLETSEAVEKKLAREAALAALKEAGSDEYPSQDAFEAFRAFIGLVKSDLLSAADAFRTFGLLPSCAYFVRAFVLFEQARERAGLRFFADLLSDPVAVMRANPTALALVTNKLDLVVVDEFQDVSRVQVELLIQLVGTRAHLNAVGDDSQCIYAWRGARPEIMGEEFARYFPGATRYTLSRTFRFGHRVSLAAAQLIGHNRNRMDTLCVSALSTPDTAIEVLRATSAGDQAAVVAAIDGWRRAGRSLREVAVLARLWAQTLSLELALLERDIPYVKAKDDLFRVPEIAGLLGYLRLAAGTLFAEPRAREIVRHMLSTPTLWLTAATLDALADAIVRAPAQAPALLMETARQAKKPYHETRIGDRAQVWHEALGWADLPAADALRFYASTTDLVSAFATAATSEAAAEKELAYQTLLDWAVRTRTTVGEFVARMDALRRARERYEAGGDAVLLSSIHQVKGREFPLVIVTGLEDGLFPSRRASAEEERRLAYVAMTRVQEQLLLVVPPDARFDAVWLGIPTRGPGRAKSAASPFAFEANLRTSTALGEAITHRLSGADPGASLPEASLQAAPVLNRYLGEVGLEERYQAPAEPQTVPVPPGDWGINDRVRHPFFGDGLVVGVRDKDILDINFGGTHRYIKSGVVAMERV</sequence>
<dbReference type="Gene3D" id="1.10.10.160">
    <property type="match status" value="1"/>
</dbReference>
<dbReference type="EMBL" id="CP020371">
    <property type="protein sequence ID" value="AUB85135.1"/>
    <property type="molecule type" value="Genomic_DNA"/>
</dbReference>
<evidence type="ECO:0000256" key="1">
    <source>
        <dbReference type="ARBA" id="ARBA00009922"/>
    </source>
</evidence>
<dbReference type="GO" id="GO:0000725">
    <property type="term" value="P:recombinational repair"/>
    <property type="evidence" value="ECO:0007669"/>
    <property type="project" value="TreeGrafter"/>
</dbReference>
<evidence type="ECO:0000259" key="13">
    <source>
        <dbReference type="PROSITE" id="PS51198"/>
    </source>
</evidence>
<comment type="catalytic activity">
    <reaction evidence="11">
        <text>ATP + H2O = ADP + phosphate + H(+)</text>
        <dbReference type="Rhea" id="RHEA:13065"/>
        <dbReference type="ChEBI" id="CHEBI:15377"/>
        <dbReference type="ChEBI" id="CHEBI:15378"/>
        <dbReference type="ChEBI" id="CHEBI:30616"/>
        <dbReference type="ChEBI" id="CHEBI:43474"/>
        <dbReference type="ChEBI" id="CHEBI:456216"/>
        <dbReference type="EC" id="5.6.2.4"/>
    </reaction>
</comment>
<dbReference type="InterPro" id="IPR014016">
    <property type="entry name" value="UvrD-like_ATP-bd"/>
</dbReference>
<protein>
    <recommendedName>
        <fullName evidence="9">DNA 3'-5' helicase</fullName>
        <ecNumber evidence="9">5.6.2.4</ecNumber>
    </recommendedName>
    <alternativeName>
        <fullName evidence="10">DNA 3'-5' helicase II</fullName>
    </alternativeName>
</protein>
<dbReference type="GO" id="GO:0043138">
    <property type="term" value="F:3'-5' DNA helicase activity"/>
    <property type="evidence" value="ECO:0007669"/>
    <property type="project" value="UniProtKB-EC"/>
</dbReference>
<keyword evidence="15" id="KW-0614">Plasmid</keyword>
<evidence type="ECO:0000313" key="15">
    <source>
        <dbReference type="EMBL" id="AUB85135.1"/>
    </source>
</evidence>
<evidence type="ECO:0000256" key="7">
    <source>
        <dbReference type="ARBA" id="ARBA00023235"/>
    </source>
</evidence>
<proteinExistence type="inferred from homology"/>
<comment type="catalytic activity">
    <reaction evidence="8">
        <text>Couples ATP hydrolysis with the unwinding of duplex DNA by translocating in the 3'-5' direction.</text>
        <dbReference type="EC" id="5.6.2.4"/>
    </reaction>
</comment>
<keyword evidence="5 12" id="KW-0067">ATP-binding</keyword>
<gene>
    <name evidence="15" type="ORF">THSYN_29880</name>
</gene>